<keyword evidence="1" id="KW-1003">Cell membrane</keyword>
<dbReference type="GO" id="GO:0009245">
    <property type="term" value="P:lipid A biosynthetic process"/>
    <property type="evidence" value="ECO:0007669"/>
    <property type="project" value="TreeGrafter"/>
</dbReference>
<accession>A0A419EYE1</accession>
<dbReference type="InterPro" id="IPR004843">
    <property type="entry name" value="Calcineurin-like_PHP"/>
</dbReference>
<keyword evidence="6" id="KW-0464">Manganese</keyword>
<reference evidence="9 10" key="1">
    <citation type="journal article" date="2017" name="ISME J.">
        <title>Energy and carbon metabolisms in a deep terrestrial subsurface fluid microbial community.</title>
        <authorList>
            <person name="Momper L."/>
            <person name="Jungbluth S.P."/>
            <person name="Lee M.D."/>
            <person name="Amend J.P."/>
        </authorList>
    </citation>
    <scope>NUCLEOTIDE SEQUENCE [LARGE SCALE GENOMIC DNA]</scope>
    <source>
        <strain evidence="9">SURF_17</strain>
    </source>
</reference>
<dbReference type="AlphaFoldDB" id="A0A419EYE1"/>
<feature type="domain" description="Calcineurin-like phosphoesterase" evidence="8">
    <location>
        <begin position="12"/>
        <end position="213"/>
    </location>
</feature>
<evidence type="ECO:0000259" key="8">
    <source>
        <dbReference type="Pfam" id="PF00149"/>
    </source>
</evidence>
<dbReference type="Gene3D" id="3.60.21.10">
    <property type="match status" value="1"/>
</dbReference>
<proteinExistence type="predicted"/>
<evidence type="ECO:0000256" key="6">
    <source>
        <dbReference type="ARBA" id="ARBA00023211"/>
    </source>
</evidence>
<gene>
    <name evidence="9" type="ORF">C4532_09740</name>
</gene>
<dbReference type="InterPro" id="IPR029052">
    <property type="entry name" value="Metallo-depent_PP-like"/>
</dbReference>
<dbReference type="EMBL" id="QZKI01000073">
    <property type="protein sequence ID" value="RJP70107.1"/>
    <property type="molecule type" value="Genomic_DNA"/>
</dbReference>
<evidence type="ECO:0000313" key="10">
    <source>
        <dbReference type="Proteomes" id="UP000285961"/>
    </source>
</evidence>
<dbReference type="Pfam" id="PF00149">
    <property type="entry name" value="Metallophos"/>
    <property type="match status" value="1"/>
</dbReference>
<dbReference type="CDD" id="cd07398">
    <property type="entry name" value="MPP_YbbF-LpxH"/>
    <property type="match status" value="1"/>
</dbReference>
<protein>
    <submittedName>
        <fullName evidence="9">UDP-2,3-diacylglucosamine diphosphatase</fullName>
    </submittedName>
</protein>
<dbReference type="GO" id="GO:0008758">
    <property type="term" value="F:UDP-2,3-diacylglucosamine hydrolase activity"/>
    <property type="evidence" value="ECO:0007669"/>
    <property type="project" value="TreeGrafter"/>
</dbReference>
<evidence type="ECO:0000313" key="9">
    <source>
        <dbReference type="EMBL" id="RJP70107.1"/>
    </source>
</evidence>
<dbReference type="InterPro" id="IPR043461">
    <property type="entry name" value="LpxH-like"/>
</dbReference>
<organism evidence="9 10">
    <name type="scientific">Candidatus Abyssobacteria bacterium SURF_17</name>
    <dbReference type="NCBI Taxonomy" id="2093361"/>
    <lineage>
        <taxon>Bacteria</taxon>
        <taxon>Pseudomonadati</taxon>
        <taxon>Candidatus Hydrogenedentota</taxon>
        <taxon>Candidatus Abyssobacteria</taxon>
    </lineage>
</organism>
<dbReference type="GO" id="GO:0046872">
    <property type="term" value="F:metal ion binding"/>
    <property type="evidence" value="ECO:0007669"/>
    <property type="project" value="UniProtKB-KW"/>
</dbReference>
<evidence type="ECO:0000256" key="2">
    <source>
        <dbReference type="ARBA" id="ARBA00022519"/>
    </source>
</evidence>
<keyword evidence="4" id="KW-0378">Hydrolase</keyword>
<evidence type="ECO:0000256" key="4">
    <source>
        <dbReference type="ARBA" id="ARBA00022801"/>
    </source>
</evidence>
<dbReference type="Proteomes" id="UP000285961">
    <property type="component" value="Unassembled WGS sequence"/>
</dbReference>
<dbReference type="SUPFAM" id="SSF56300">
    <property type="entry name" value="Metallo-dependent phosphatases"/>
    <property type="match status" value="1"/>
</dbReference>
<keyword evidence="2" id="KW-0997">Cell inner membrane</keyword>
<evidence type="ECO:0000256" key="5">
    <source>
        <dbReference type="ARBA" id="ARBA00023136"/>
    </source>
</evidence>
<keyword evidence="5" id="KW-0472">Membrane</keyword>
<dbReference type="PANTHER" id="PTHR34990">
    <property type="entry name" value="UDP-2,3-DIACYLGLUCOSAMINE HYDROLASE-RELATED"/>
    <property type="match status" value="1"/>
</dbReference>
<evidence type="ECO:0000256" key="1">
    <source>
        <dbReference type="ARBA" id="ARBA00022475"/>
    </source>
</evidence>
<sequence>MAVQDAHTKKKRILFICDAHLGSGINEQEKEEVLVEFIKNLSPESVTTLYVLGDLFDFWFEYESVILSRYFRILTTLAEAVQRGIDIHLVVGNHDFWAGDFLTKTIGLKVHRDPIEIELGGRRVYLCHGDGVNPYDRGYRVLKVLLRNSAVIWLARWVHPDMLMRLAHRFSRYSREASSVAGKLREDEGILRFAQKKLGEGIDIVIAGHSHRPHEERYSIDGAVRYYYNPGDMQERFSYLEYSDGKFHLKYIGREEEPPQTRTGGRFTHGGAHTSS</sequence>
<feature type="region of interest" description="Disordered" evidence="7">
    <location>
        <begin position="255"/>
        <end position="276"/>
    </location>
</feature>
<name>A0A419EYE1_9BACT</name>
<keyword evidence="3" id="KW-0479">Metal-binding</keyword>
<evidence type="ECO:0000256" key="3">
    <source>
        <dbReference type="ARBA" id="ARBA00022723"/>
    </source>
</evidence>
<evidence type="ECO:0000256" key="7">
    <source>
        <dbReference type="SAM" id="MobiDB-lite"/>
    </source>
</evidence>
<dbReference type="PANTHER" id="PTHR34990:SF1">
    <property type="entry name" value="UDP-2,3-DIACYLGLUCOSAMINE HYDROLASE"/>
    <property type="match status" value="1"/>
</dbReference>
<dbReference type="GO" id="GO:0016020">
    <property type="term" value="C:membrane"/>
    <property type="evidence" value="ECO:0007669"/>
    <property type="project" value="GOC"/>
</dbReference>
<comment type="caution">
    <text evidence="9">The sequence shown here is derived from an EMBL/GenBank/DDBJ whole genome shotgun (WGS) entry which is preliminary data.</text>
</comment>